<sequence>MKYRKEKLERLARVAHLYYEENKTQGEIADMLRVSRPLVSRMLNEARSIGIVEIRVRSLTSTPEILTEHLCQTYGLHSSIVVPDEESDDVTHYAMAQRLLTYIYEQNPAVVGVGWGTVIGLAAKRLESIQVPPLSIQTICPLLGNSNVLSRQYHPDEHVRMFAEACGAQPVFLHAPAYTSSEADANIFRETAQYQAVLSQWKKLDLAVVEIHDDSIVQRTGYCGQANAVGYAAGYGMDTAGKMVSLPYTIMRIPLDMLKRCRRIIGICTADTRIQALQSVLRAGLITDVLAPESVARQLVSKTQ</sequence>
<dbReference type="EMBL" id="JAHLQI010000002">
    <property type="protein sequence ID" value="MBU5489827.1"/>
    <property type="molecule type" value="Genomic_DNA"/>
</dbReference>
<keyword evidence="2" id="KW-0238">DNA-binding</keyword>
<organism evidence="5 6">
    <name type="scientific">Butyricicoccus intestinisimiae</name>
    <dbReference type="NCBI Taxonomy" id="2841509"/>
    <lineage>
        <taxon>Bacteria</taxon>
        <taxon>Bacillati</taxon>
        <taxon>Bacillota</taxon>
        <taxon>Clostridia</taxon>
        <taxon>Eubacteriales</taxon>
        <taxon>Butyricicoccaceae</taxon>
        <taxon>Butyricicoccus</taxon>
    </lineage>
</organism>
<proteinExistence type="predicted"/>
<evidence type="ECO:0000313" key="5">
    <source>
        <dbReference type="EMBL" id="MBU5489827.1"/>
    </source>
</evidence>
<keyword evidence="1" id="KW-0805">Transcription regulation</keyword>
<dbReference type="Proteomes" id="UP000783588">
    <property type="component" value="Unassembled WGS sequence"/>
</dbReference>
<evidence type="ECO:0000256" key="1">
    <source>
        <dbReference type="ARBA" id="ARBA00023015"/>
    </source>
</evidence>
<comment type="caution">
    <text evidence="5">The sequence shown here is derived from an EMBL/GenBank/DDBJ whole genome shotgun (WGS) entry which is preliminary data.</text>
</comment>
<dbReference type="Pfam" id="PF04198">
    <property type="entry name" value="Sugar-bind"/>
    <property type="match status" value="1"/>
</dbReference>
<keyword evidence="6" id="KW-1185">Reference proteome</keyword>
<dbReference type="InterPro" id="IPR007324">
    <property type="entry name" value="Sugar-bd_dom_put"/>
</dbReference>
<name>A0ABS6EQ50_9FIRM</name>
<protein>
    <recommendedName>
        <fullName evidence="4">Sugar-binding domain-containing protein</fullName>
    </recommendedName>
</protein>
<dbReference type="PANTHER" id="PTHR34294:SF1">
    <property type="entry name" value="TRANSCRIPTIONAL REGULATOR LSRR"/>
    <property type="match status" value="1"/>
</dbReference>
<reference evidence="5 6" key="1">
    <citation type="submission" date="2021-06" db="EMBL/GenBank/DDBJ databases">
        <authorList>
            <person name="Sun Q."/>
            <person name="Li D."/>
        </authorList>
    </citation>
    <scope>NUCLEOTIDE SEQUENCE [LARGE SCALE GENOMIC DNA]</scope>
    <source>
        <strain evidence="5 6">MSJd-7</strain>
    </source>
</reference>
<evidence type="ECO:0000256" key="3">
    <source>
        <dbReference type="ARBA" id="ARBA00023163"/>
    </source>
</evidence>
<keyword evidence="3" id="KW-0804">Transcription</keyword>
<evidence type="ECO:0000313" key="6">
    <source>
        <dbReference type="Proteomes" id="UP000783588"/>
    </source>
</evidence>
<evidence type="ECO:0000256" key="2">
    <source>
        <dbReference type="ARBA" id="ARBA00023125"/>
    </source>
</evidence>
<dbReference type="InterPro" id="IPR051054">
    <property type="entry name" value="SorC_transcr_regulators"/>
</dbReference>
<evidence type="ECO:0000259" key="4">
    <source>
        <dbReference type="Pfam" id="PF04198"/>
    </source>
</evidence>
<accession>A0ABS6EQ50</accession>
<dbReference type="PANTHER" id="PTHR34294">
    <property type="entry name" value="TRANSCRIPTIONAL REGULATOR-RELATED"/>
    <property type="match status" value="1"/>
</dbReference>
<gene>
    <name evidence="5" type="ORF">KQI75_04175</name>
</gene>
<feature type="domain" description="Sugar-binding" evidence="4">
    <location>
        <begin position="66"/>
        <end position="300"/>
    </location>
</feature>
<dbReference type="RefSeq" id="WP_216469478.1">
    <property type="nucleotide sequence ID" value="NZ_JAHLQI010000002.1"/>
</dbReference>